<evidence type="ECO:0000256" key="12">
    <source>
        <dbReference type="RuleBase" id="RU363101"/>
    </source>
</evidence>
<dbReference type="AlphaFoldDB" id="A0A437RFR0"/>
<keyword evidence="7 12" id="KW-0997">Cell inner membrane</keyword>
<keyword evidence="11 12" id="KW-0472">Membrane</keyword>
<dbReference type="RefSeq" id="WP_128229696.1">
    <property type="nucleotide sequence ID" value="NZ_SACR01000004.1"/>
</dbReference>
<evidence type="ECO:0000313" key="14">
    <source>
        <dbReference type="Proteomes" id="UP000285575"/>
    </source>
</evidence>
<keyword evidence="10 12" id="KW-1133">Transmembrane helix</keyword>
<keyword evidence="8 12" id="KW-0812">Transmembrane</keyword>
<comment type="function">
    <text evidence="1 12">Required for the export of heme to the periplasm for the biogenesis of c-type cytochromes.</text>
</comment>
<keyword evidence="9 12" id="KW-0201">Cytochrome c-type biogenesis</keyword>
<dbReference type="PANTHER" id="PTHR37531">
    <property type="entry name" value="HEME EXPORTER PROTEIN D"/>
    <property type="match status" value="1"/>
</dbReference>
<dbReference type="GO" id="GO:0017004">
    <property type="term" value="P:cytochrome complex assembly"/>
    <property type="evidence" value="ECO:0007669"/>
    <property type="project" value="UniProtKB-KW"/>
</dbReference>
<evidence type="ECO:0000256" key="9">
    <source>
        <dbReference type="ARBA" id="ARBA00022748"/>
    </source>
</evidence>
<evidence type="ECO:0000256" key="1">
    <source>
        <dbReference type="ARBA" id="ARBA00002442"/>
    </source>
</evidence>
<gene>
    <name evidence="13" type="primary">ccmD</name>
    <name evidence="13" type="ORF">EOE66_16015</name>
</gene>
<evidence type="ECO:0000256" key="5">
    <source>
        <dbReference type="ARBA" id="ARBA00022448"/>
    </source>
</evidence>
<feature type="transmembrane region" description="Helical" evidence="12">
    <location>
        <begin position="12"/>
        <end position="36"/>
    </location>
</feature>
<dbReference type="GO" id="GO:0015886">
    <property type="term" value="P:heme transport"/>
    <property type="evidence" value="ECO:0007669"/>
    <property type="project" value="InterPro"/>
</dbReference>
<name>A0A437RFR0_9BURK</name>
<dbReference type="GO" id="GO:0005886">
    <property type="term" value="C:plasma membrane"/>
    <property type="evidence" value="ECO:0007669"/>
    <property type="project" value="UniProtKB-SubCell"/>
</dbReference>
<keyword evidence="6 12" id="KW-1003">Cell membrane</keyword>
<dbReference type="InterPro" id="IPR007078">
    <property type="entry name" value="Haem_export_protD_CcmD"/>
</dbReference>
<evidence type="ECO:0000256" key="7">
    <source>
        <dbReference type="ARBA" id="ARBA00022519"/>
    </source>
</evidence>
<comment type="similarity">
    <text evidence="3 12">Belongs to the CcmD/CycX/HelD family.</text>
</comment>
<evidence type="ECO:0000256" key="11">
    <source>
        <dbReference type="ARBA" id="ARBA00023136"/>
    </source>
</evidence>
<dbReference type="OrthoDB" id="9815607at2"/>
<proteinExistence type="inferred from homology"/>
<evidence type="ECO:0000313" key="13">
    <source>
        <dbReference type="EMBL" id="RVU45607.1"/>
    </source>
</evidence>
<evidence type="ECO:0000256" key="6">
    <source>
        <dbReference type="ARBA" id="ARBA00022475"/>
    </source>
</evidence>
<comment type="caution">
    <text evidence="13">The sequence shown here is derived from an EMBL/GenBank/DDBJ whole genome shotgun (WGS) entry which is preliminary data.</text>
</comment>
<evidence type="ECO:0000256" key="10">
    <source>
        <dbReference type="ARBA" id="ARBA00022989"/>
    </source>
</evidence>
<sequence>MNWNSAAEFFHMGGYGFFVWTSYAVCAVCMLAEPLLARARHRQALRDAERAATETEEMT</sequence>
<reference evidence="13 14" key="1">
    <citation type="submission" date="2019-01" db="EMBL/GenBank/DDBJ databases">
        <authorList>
            <person name="Chen W.-M."/>
        </authorList>
    </citation>
    <scope>NUCLEOTIDE SEQUENCE [LARGE SCALE GENOMIC DNA]</scope>
    <source>
        <strain evidence="13 14">KYPY4</strain>
    </source>
</reference>
<comment type="subcellular location">
    <subcellularLocation>
        <location evidence="2 12">Cell inner membrane</location>
        <topology evidence="2 12">Single-pass membrane protein</topology>
    </subcellularLocation>
</comment>
<dbReference type="Pfam" id="PF04995">
    <property type="entry name" value="CcmD"/>
    <property type="match status" value="1"/>
</dbReference>
<dbReference type="NCBIfam" id="TIGR03141">
    <property type="entry name" value="cytochro_ccmD"/>
    <property type="match status" value="1"/>
</dbReference>
<evidence type="ECO:0000256" key="2">
    <source>
        <dbReference type="ARBA" id="ARBA00004377"/>
    </source>
</evidence>
<evidence type="ECO:0000256" key="8">
    <source>
        <dbReference type="ARBA" id="ARBA00022692"/>
    </source>
</evidence>
<dbReference type="InterPro" id="IPR052075">
    <property type="entry name" value="Heme_exporter_D"/>
</dbReference>
<dbReference type="EMBL" id="SACR01000004">
    <property type="protein sequence ID" value="RVU45607.1"/>
    <property type="molecule type" value="Genomic_DNA"/>
</dbReference>
<organism evidence="13 14">
    <name type="scientific">Rubrivivax rivuli</name>
    <dbReference type="NCBI Taxonomy" id="1862385"/>
    <lineage>
        <taxon>Bacteria</taxon>
        <taxon>Pseudomonadati</taxon>
        <taxon>Pseudomonadota</taxon>
        <taxon>Betaproteobacteria</taxon>
        <taxon>Burkholderiales</taxon>
        <taxon>Sphaerotilaceae</taxon>
        <taxon>Rubrivivax</taxon>
    </lineage>
</organism>
<accession>A0A437RFR0</accession>
<evidence type="ECO:0000256" key="4">
    <source>
        <dbReference type="ARBA" id="ARBA00016461"/>
    </source>
</evidence>
<evidence type="ECO:0000256" key="3">
    <source>
        <dbReference type="ARBA" id="ARBA00008741"/>
    </source>
</evidence>
<dbReference type="GO" id="GO:1903607">
    <property type="term" value="P:cytochrome c biosynthetic process"/>
    <property type="evidence" value="ECO:0007669"/>
    <property type="project" value="TreeGrafter"/>
</dbReference>
<dbReference type="PANTHER" id="PTHR37531:SF1">
    <property type="entry name" value="HEME EXPORTER PROTEIN D"/>
    <property type="match status" value="1"/>
</dbReference>
<dbReference type="Proteomes" id="UP000285575">
    <property type="component" value="Unassembled WGS sequence"/>
</dbReference>
<keyword evidence="5 12" id="KW-0813">Transport</keyword>
<protein>
    <recommendedName>
        <fullName evidence="4 12">Heme exporter protein D</fullName>
    </recommendedName>
</protein>
<keyword evidence="14" id="KW-1185">Reference proteome</keyword>